<dbReference type="Proteomes" id="UP001596071">
    <property type="component" value="Unassembled WGS sequence"/>
</dbReference>
<dbReference type="PANTHER" id="PTHR48207">
    <property type="entry name" value="SUCCINATE--HYDROXYMETHYLGLUTARATE COA-TRANSFERASE"/>
    <property type="match status" value="1"/>
</dbReference>
<keyword evidence="1 2" id="KW-0808">Transferase</keyword>
<dbReference type="RefSeq" id="WP_381446000.1">
    <property type="nucleotide sequence ID" value="NZ_JBHSNP010000027.1"/>
</dbReference>
<evidence type="ECO:0000313" key="3">
    <source>
        <dbReference type="Proteomes" id="UP001596071"/>
    </source>
</evidence>
<sequence>MKGPLDGIRVLDLTSVVMGPYCTLQLADMGADVIKVESATGDTTRYLGPSRNKGMGSIFLHLNRNKRSVVLDLKSDEGKGKLLELVKTSDVFVHSMRPQSMERLGLTYRNLVEVNDKIIYCGMYGFSKEGPYGERPAYDDIIQGAAGVAAAQGQMTGSPQYLSSLMADKTAGLIGVNAIVAALFSRERTGNGQEIEVPMFETIISYNMIEHMYGETFTPAIGSSFYARATSPFRKPYKTKDGHIGVLIYNDKQWEAFFGVSGHEELRNDTRFSDISERAANIDFVYETVERIMMERTTDEWLEIFETADIPCTRINNPEDLFTDPHLRATGFFKMVEHPTEGEIRTMKHPVNFSGTPVAIRSHAPRLGEHNTEILR</sequence>
<dbReference type="SUPFAM" id="SSF89796">
    <property type="entry name" value="CoA-transferase family III (CaiB/BaiF)"/>
    <property type="match status" value="1"/>
</dbReference>
<reference evidence="3" key="1">
    <citation type="journal article" date="2019" name="Int. J. Syst. Evol. Microbiol.">
        <title>The Global Catalogue of Microorganisms (GCM) 10K type strain sequencing project: providing services to taxonomists for standard genome sequencing and annotation.</title>
        <authorList>
            <consortium name="The Broad Institute Genomics Platform"/>
            <consortium name="The Broad Institute Genome Sequencing Center for Infectious Disease"/>
            <person name="Wu L."/>
            <person name="Ma J."/>
        </authorList>
    </citation>
    <scope>NUCLEOTIDE SEQUENCE [LARGE SCALE GENOMIC DNA]</scope>
    <source>
        <strain evidence="3">KACC 11299</strain>
    </source>
</reference>
<evidence type="ECO:0000256" key="1">
    <source>
        <dbReference type="ARBA" id="ARBA00022679"/>
    </source>
</evidence>
<protein>
    <submittedName>
        <fullName evidence="2">CaiB/BaiF CoA transferase family protein</fullName>
    </submittedName>
</protein>
<dbReference type="Pfam" id="PF02515">
    <property type="entry name" value="CoA_transf_3"/>
    <property type="match status" value="1"/>
</dbReference>
<gene>
    <name evidence="2" type="ORF">ACFPTP_14025</name>
</gene>
<dbReference type="PANTHER" id="PTHR48207:SF4">
    <property type="entry name" value="BLL6097 PROTEIN"/>
    <property type="match status" value="1"/>
</dbReference>
<dbReference type="InterPro" id="IPR003673">
    <property type="entry name" value="CoA-Trfase_fam_III"/>
</dbReference>
<dbReference type="InterPro" id="IPR044855">
    <property type="entry name" value="CoA-Trfase_III_dom3_sf"/>
</dbReference>
<comment type="caution">
    <text evidence="2">The sequence shown here is derived from an EMBL/GenBank/DDBJ whole genome shotgun (WGS) entry which is preliminary data.</text>
</comment>
<dbReference type="InterPro" id="IPR050483">
    <property type="entry name" value="CoA-transferase_III_domain"/>
</dbReference>
<proteinExistence type="predicted"/>
<evidence type="ECO:0000313" key="2">
    <source>
        <dbReference type="EMBL" id="MFC5604344.1"/>
    </source>
</evidence>
<dbReference type="GO" id="GO:0016740">
    <property type="term" value="F:transferase activity"/>
    <property type="evidence" value="ECO:0007669"/>
    <property type="project" value="UniProtKB-KW"/>
</dbReference>
<dbReference type="EMBL" id="JBHSNP010000027">
    <property type="protein sequence ID" value="MFC5604344.1"/>
    <property type="molecule type" value="Genomic_DNA"/>
</dbReference>
<dbReference type="Gene3D" id="3.30.1540.10">
    <property type="entry name" value="formyl-coa transferase, domain 3"/>
    <property type="match status" value="1"/>
</dbReference>
<keyword evidence="3" id="KW-1185">Reference proteome</keyword>
<accession>A0ABW0U2A1</accession>
<dbReference type="Gene3D" id="3.40.50.10540">
    <property type="entry name" value="Crotonobetainyl-coa:carnitine coa-transferase, domain 1"/>
    <property type="match status" value="1"/>
</dbReference>
<organism evidence="2 3">
    <name type="scientific">Sporosarcina koreensis</name>
    <dbReference type="NCBI Taxonomy" id="334735"/>
    <lineage>
        <taxon>Bacteria</taxon>
        <taxon>Bacillati</taxon>
        <taxon>Bacillota</taxon>
        <taxon>Bacilli</taxon>
        <taxon>Bacillales</taxon>
        <taxon>Caryophanaceae</taxon>
        <taxon>Sporosarcina</taxon>
    </lineage>
</organism>
<name>A0ABW0U2A1_9BACL</name>
<dbReference type="InterPro" id="IPR023606">
    <property type="entry name" value="CoA-Trfase_III_dom_1_sf"/>
</dbReference>